<proteinExistence type="predicted"/>
<name>A0AAW1N2Q2_POPJA</name>
<reference evidence="2 3" key="1">
    <citation type="journal article" date="2024" name="BMC Genomics">
        <title>De novo assembly and annotation of Popillia japonica's genome with initial clues to its potential as an invasive pest.</title>
        <authorList>
            <person name="Cucini C."/>
            <person name="Boschi S."/>
            <person name="Funari R."/>
            <person name="Cardaioli E."/>
            <person name="Iannotti N."/>
            <person name="Marturano G."/>
            <person name="Paoli F."/>
            <person name="Bruttini M."/>
            <person name="Carapelli A."/>
            <person name="Frati F."/>
            <person name="Nardi F."/>
        </authorList>
    </citation>
    <scope>NUCLEOTIDE SEQUENCE [LARGE SCALE GENOMIC DNA]</scope>
    <source>
        <strain evidence="2">DMR45628</strain>
    </source>
</reference>
<comment type="caution">
    <text evidence="2">The sequence shown here is derived from an EMBL/GenBank/DDBJ whole genome shotgun (WGS) entry which is preliminary data.</text>
</comment>
<dbReference type="Gene3D" id="3.40.50.300">
    <property type="entry name" value="P-loop containing nucleotide triphosphate hydrolases"/>
    <property type="match status" value="1"/>
</dbReference>
<accession>A0AAW1N2Q2</accession>
<sequence length="210" mass="24234">MGGKLLSQTKRIIIIGPSGTGKSTIAQEIIFGIRRKSISEIKYFLSNGNEFEKDRKSISEIKVLCLYFCVVPVLGVCQNKNLRETTKEFCVVPVLGVCQNKNLRETTKEFFCNIMVKLKRSQFNMNIFRDLQCRPAYDLGPSVFEFFEEELYIKLRFGRRDDKNNFWKLVFPYWQYYERNVQSVNTPITIPSPPLVPENSPGSSVTSSTE</sequence>
<dbReference type="SUPFAM" id="SSF52540">
    <property type="entry name" value="P-loop containing nucleoside triphosphate hydrolases"/>
    <property type="match status" value="1"/>
</dbReference>
<dbReference type="EMBL" id="JASPKY010000017">
    <property type="protein sequence ID" value="KAK9752879.1"/>
    <property type="molecule type" value="Genomic_DNA"/>
</dbReference>
<gene>
    <name evidence="2" type="ORF">QE152_g3848</name>
</gene>
<evidence type="ECO:0000313" key="2">
    <source>
        <dbReference type="EMBL" id="KAK9752879.1"/>
    </source>
</evidence>
<evidence type="ECO:0000313" key="3">
    <source>
        <dbReference type="Proteomes" id="UP001458880"/>
    </source>
</evidence>
<dbReference type="AlphaFoldDB" id="A0AAW1N2Q2"/>
<feature type="region of interest" description="Disordered" evidence="1">
    <location>
        <begin position="188"/>
        <end position="210"/>
    </location>
</feature>
<organism evidence="2 3">
    <name type="scientific">Popillia japonica</name>
    <name type="common">Japanese beetle</name>
    <dbReference type="NCBI Taxonomy" id="7064"/>
    <lineage>
        <taxon>Eukaryota</taxon>
        <taxon>Metazoa</taxon>
        <taxon>Ecdysozoa</taxon>
        <taxon>Arthropoda</taxon>
        <taxon>Hexapoda</taxon>
        <taxon>Insecta</taxon>
        <taxon>Pterygota</taxon>
        <taxon>Neoptera</taxon>
        <taxon>Endopterygota</taxon>
        <taxon>Coleoptera</taxon>
        <taxon>Polyphaga</taxon>
        <taxon>Scarabaeiformia</taxon>
        <taxon>Scarabaeidae</taxon>
        <taxon>Rutelinae</taxon>
        <taxon>Popillia</taxon>
    </lineage>
</organism>
<protein>
    <submittedName>
        <fullName evidence="2">Uncharacterized protein</fullName>
    </submittedName>
</protein>
<dbReference type="InterPro" id="IPR027417">
    <property type="entry name" value="P-loop_NTPase"/>
</dbReference>
<dbReference type="Proteomes" id="UP001458880">
    <property type="component" value="Unassembled WGS sequence"/>
</dbReference>
<keyword evidence="3" id="KW-1185">Reference proteome</keyword>
<evidence type="ECO:0000256" key="1">
    <source>
        <dbReference type="SAM" id="MobiDB-lite"/>
    </source>
</evidence>
<feature type="compositionally biased region" description="Polar residues" evidence="1">
    <location>
        <begin position="200"/>
        <end position="210"/>
    </location>
</feature>